<keyword evidence="3" id="KW-1185">Reference proteome</keyword>
<dbReference type="Proteomes" id="UP000530660">
    <property type="component" value="Unassembled WGS sequence"/>
</dbReference>
<comment type="caution">
    <text evidence="2">The sequence shown here is derived from an EMBL/GenBank/DDBJ whole genome shotgun (WGS) entry which is preliminary data.</text>
</comment>
<dbReference type="EMBL" id="VWRR01000006">
    <property type="protein sequence ID" value="KAF6003518.1"/>
    <property type="molecule type" value="Genomic_DNA"/>
</dbReference>
<evidence type="ECO:0000313" key="3">
    <source>
        <dbReference type="Proteomes" id="UP000530660"/>
    </source>
</evidence>
<dbReference type="AlphaFoldDB" id="A0A7J7IKG4"/>
<feature type="region of interest" description="Disordered" evidence="1">
    <location>
        <begin position="1"/>
        <end position="20"/>
    </location>
</feature>
<name>A0A7J7IKG4_9RHOD</name>
<gene>
    <name evidence="2" type="ORF">F1559_001690</name>
</gene>
<feature type="region of interest" description="Disordered" evidence="1">
    <location>
        <begin position="247"/>
        <end position="270"/>
    </location>
</feature>
<evidence type="ECO:0000313" key="2">
    <source>
        <dbReference type="EMBL" id="KAF6003518.1"/>
    </source>
</evidence>
<protein>
    <submittedName>
        <fullName evidence="2">Uncharacterized protein</fullName>
    </submittedName>
</protein>
<reference evidence="2 3" key="1">
    <citation type="journal article" date="2020" name="J. Phycol.">
        <title>Comparative genome analysis reveals Cyanidiococcus gen. nov., a new extremophilic red algal genus sister to Cyanidioschyzon (Cyanidioschyzonaceae, Rhodophyta).</title>
        <authorList>
            <person name="Liu S.-L."/>
            <person name="Chiang Y.-R."/>
            <person name="Yoon H.S."/>
            <person name="Fu H.-Y."/>
        </authorList>
    </citation>
    <scope>NUCLEOTIDE SEQUENCE [LARGE SCALE GENOMIC DNA]</scope>
    <source>
        <strain evidence="2 3">THAL066</strain>
    </source>
</reference>
<feature type="compositionally biased region" description="Polar residues" evidence="1">
    <location>
        <begin position="260"/>
        <end position="270"/>
    </location>
</feature>
<accession>A0A7J7IKG4</accession>
<organism evidence="2 3">
    <name type="scientific">Cyanidiococcus yangmingshanensis</name>
    <dbReference type="NCBI Taxonomy" id="2690220"/>
    <lineage>
        <taxon>Eukaryota</taxon>
        <taxon>Rhodophyta</taxon>
        <taxon>Bangiophyceae</taxon>
        <taxon>Cyanidiales</taxon>
        <taxon>Cyanidiaceae</taxon>
        <taxon>Cyanidiococcus</taxon>
    </lineage>
</organism>
<dbReference type="OrthoDB" id="10536421at2759"/>
<evidence type="ECO:0000256" key="1">
    <source>
        <dbReference type="SAM" id="MobiDB-lite"/>
    </source>
</evidence>
<proteinExistence type="predicted"/>
<sequence length="270" mass="29394">MRPPNSIMWPQQKDKDSAVSNNSFETSVAALLRAEAAQTGISSSNGGTGAGGRFTTVEELTEVLCSGGTLCGRELYRFLDQYSVDSEPERAPLSSRIHESSFTFASLDLASALAASEKLSRPLAAVILCLDEHDGHLQQSSALWRELSSPGRLLELLQRRMSVWVIGIRTAYLCGRLHELIAVHSLPVILIFAHKEQRASLLETLACPGGTTEFIIQRIEEICDLYGPLLQIETPGGVFGGLHASDECSEADSEDGASQVDMNFSQNRRE</sequence>